<dbReference type="InterPro" id="IPR029138">
    <property type="entry name" value="SNAPC5"/>
</dbReference>
<dbReference type="EnsemblMetazoa" id="HelroT174802">
    <property type="protein sequence ID" value="HelroP174802"/>
    <property type="gene ID" value="HelroG174802"/>
</dbReference>
<dbReference type="RefSeq" id="XP_009020491.1">
    <property type="nucleotide sequence ID" value="XM_009022243.1"/>
</dbReference>
<dbReference type="EMBL" id="AMQM01005035">
    <property type="status" value="NOT_ANNOTATED_CDS"/>
    <property type="molecule type" value="Genomic_DNA"/>
</dbReference>
<proteinExistence type="predicted"/>
<dbReference type="Pfam" id="PF15497">
    <property type="entry name" value="SNAPC5"/>
    <property type="match status" value="1"/>
</dbReference>
<sequence>MACSVELSLLKEEEKVLLKILSKLNDHLNRLKVEELALQSYIRKQKNEQQTQLLQQQLSTTTSTTFFAAPLPVSEKPVDFTNAVNQEPLMDLNANGITAVKSGPRACESEEEEDDS</sequence>
<organism evidence="2 3">
    <name type="scientific">Helobdella robusta</name>
    <name type="common">Californian leech</name>
    <dbReference type="NCBI Taxonomy" id="6412"/>
    <lineage>
        <taxon>Eukaryota</taxon>
        <taxon>Metazoa</taxon>
        <taxon>Spiralia</taxon>
        <taxon>Lophotrochozoa</taxon>
        <taxon>Annelida</taxon>
        <taxon>Clitellata</taxon>
        <taxon>Hirudinea</taxon>
        <taxon>Rhynchobdellida</taxon>
        <taxon>Glossiphoniidae</taxon>
        <taxon>Helobdella</taxon>
    </lineage>
</organism>
<evidence type="ECO:0000313" key="3">
    <source>
        <dbReference type="Proteomes" id="UP000015101"/>
    </source>
</evidence>
<dbReference type="GO" id="GO:0006384">
    <property type="term" value="P:transcription initiation at RNA polymerase III promoter"/>
    <property type="evidence" value="ECO:0007669"/>
    <property type="project" value="InterPro"/>
</dbReference>
<dbReference type="HOGENOM" id="CLU_2099496_0_0_1"/>
<dbReference type="CTD" id="20205127"/>
<dbReference type="GO" id="GO:0006366">
    <property type="term" value="P:transcription by RNA polymerase II"/>
    <property type="evidence" value="ECO:0007669"/>
    <property type="project" value="InterPro"/>
</dbReference>
<keyword evidence="3" id="KW-1185">Reference proteome</keyword>
<reference evidence="2" key="3">
    <citation type="submission" date="2015-06" db="UniProtKB">
        <authorList>
            <consortium name="EnsemblMetazoa"/>
        </authorList>
    </citation>
    <scope>IDENTIFICATION</scope>
</reference>
<evidence type="ECO:0000313" key="1">
    <source>
        <dbReference type="EMBL" id="ESO01255.1"/>
    </source>
</evidence>
<evidence type="ECO:0000313" key="2">
    <source>
        <dbReference type="EnsemblMetazoa" id="HelroP174802"/>
    </source>
</evidence>
<dbReference type="KEGG" id="hro:HELRODRAFT_174802"/>
<gene>
    <name evidence="2" type="primary">20205127</name>
    <name evidence="1" type="ORF">HELRODRAFT_174802</name>
</gene>
<dbReference type="PANTHER" id="PTHR15333:SF2">
    <property type="entry name" value="SNRNA-ACTIVATING PROTEIN COMPLEX SUBUNIT 5"/>
    <property type="match status" value="1"/>
</dbReference>
<dbReference type="Proteomes" id="UP000015101">
    <property type="component" value="Unassembled WGS sequence"/>
</dbReference>
<dbReference type="EMBL" id="KB096785">
    <property type="protein sequence ID" value="ESO01255.1"/>
    <property type="molecule type" value="Genomic_DNA"/>
</dbReference>
<reference evidence="3" key="1">
    <citation type="submission" date="2012-12" db="EMBL/GenBank/DDBJ databases">
        <authorList>
            <person name="Hellsten U."/>
            <person name="Grimwood J."/>
            <person name="Chapman J.A."/>
            <person name="Shapiro H."/>
            <person name="Aerts A."/>
            <person name="Otillar R.P."/>
            <person name="Terry A.Y."/>
            <person name="Boore J.L."/>
            <person name="Simakov O."/>
            <person name="Marletaz F."/>
            <person name="Cho S.-J."/>
            <person name="Edsinger-Gonzales E."/>
            <person name="Havlak P."/>
            <person name="Kuo D.-H."/>
            <person name="Larsson T."/>
            <person name="Lv J."/>
            <person name="Arendt D."/>
            <person name="Savage R."/>
            <person name="Osoegawa K."/>
            <person name="de Jong P."/>
            <person name="Lindberg D.R."/>
            <person name="Seaver E.C."/>
            <person name="Weisblat D.A."/>
            <person name="Putnam N.H."/>
            <person name="Grigoriev I.V."/>
            <person name="Rokhsar D.S."/>
        </authorList>
    </citation>
    <scope>NUCLEOTIDE SEQUENCE</scope>
</reference>
<dbReference type="PANTHER" id="PTHR15333">
    <property type="entry name" value="SNRNA-ACTIVATING PROTEIN COMPLEX SUBUNIT 5"/>
    <property type="match status" value="1"/>
</dbReference>
<accession>T1F8H8</accession>
<dbReference type="AlphaFoldDB" id="T1F8H8"/>
<dbReference type="GeneID" id="20205127"/>
<name>T1F8H8_HELRO</name>
<protein>
    <submittedName>
        <fullName evidence="1 2">Uncharacterized protein</fullName>
    </submittedName>
</protein>
<dbReference type="GO" id="GO:0005634">
    <property type="term" value="C:nucleus"/>
    <property type="evidence" value="ECO:0007669"/>
    <property type="project" value="InterPro"/>
</dbReference>
<reference evidence="1 3" key="2">
    <citation type="journal article" date="2013" name="Nature">
        <title>Insights into bilaterian evolution from three spiralian genomes.</title>
        <authorList>
            <person name="Simakov O."/>
            <person name="Marletaz F."/>
            <person name="Cho S.J."/>
            <person name="Edsinger-Gonzales E."/>
            <person name="Havlak P."/>
            <person name="Hellsten U."/>
            <person name="Kuo D.H."/>
            <person name="Larsson T."/>
            <person name="Lv J."/>
            <person name="Arendt D."/>
            <person name="Savage R."/>
            <person name="Osoegawa K."/>
            <person name="de Jong P."/>
            <person name="Grimwood J."/>
            <person name="Chapman J.A."/>
            <person name="Shapiro H."/>
            <person name="Aerts A."/>
            <person name="Otillar R.P."/>
            <person name="Terry A.Y."/>
            <person name="Boore J.L."/>
            <person name="Grigoriev I.V."/>
            <person name="Lindberg D.R."/>
            <person name="Seaver E.C."/>
            <person name="Weisblat D.A."/>
            <person name="Putnam N.H."/>
            <person name="Rokhsar D.S."/>
        </authorList>
    </citation>
    <scope>NUCLEOTIDE SEQUENCE</scope>
</reference>
<dbReference type="InParanoid" id="T1F8H8"/>